<keyword evidence="4 7" id="KW-0067">ATP-binding</keyword>
<comment type="caution">
    <text evidence="10">The sequence shown here is derived from an EMBL/GenBank/DDBJ whole genome shotgun (WGS) entry which is preliminary data.</text>
</comment>
<dbReference type="EC" id="6.3.5.11" evidence="7"/>
<reference evidence="10 11" key="1">
    <citation type="journal article" date="2019" name="Anaerobe">
        <title>Detection of Robinsoniella peoriensis in multiple bone samples of a trauma patient.</title>
        <authorList>
            <person name="Schrottner P."/>
            <person name="Hartwich K."/>
            <person name="Bunk B."/>
            <person name="Schober I."/>
            <person name="Helbig S."/>
            <person name="Rudolph W.W."/>
            <person name="Gunzer F."/>
        </authorList>
    </citation>
    <scope>NUCLEOTIDE SEQUENCE [LARGE SCALE GENOMIC DNA]</scope>
    <source>
        <strain evidence="10 11">DSM 106044</strain>
    </source>
</reference>
<dbReference type="GO" id="GO:0009236">
    <property type="term" value="P:cobalamin biosynthetic process"/>
    <property type="evidence" value="ECO:0007669"/>
    <property type="project" value="UniProtKB-UniRule"/>
</dbReference>
<dbReference type="AlphaFoldDB" id="A0A4U8QE97"/>
<dbReference type="InterPro" id="IPR011698">
    <property type="entry name" value="GATase_3"/>
</dbReference>
<protein>
    <recommendedName>
        <fullName evidence="7">Cobyrinate a,c-diamide synthase</fullName>
        <ecNumber evidence="7">6.3.5.11</ecNumber>
    </recommendedName>
    <alternativeName>
        <fullName evidence="7">Cobyrinic acid a,c-diamide synthetase</fullName>
    </alternativeName>
</protein>
<dbReference type="InterPro" id="IPR029062">
    <property type="entry name" value="Class_I_gatase-like"/>
</dbReference>
<dbReference type="PANTHER" id="PTHR43873:SF1">
    <property type="entry name" value="COBYRINATE A,C-DIAMIDE SYNTHASE"/>
    <property type="match status" value="1"/>
</dbReference>
<dbReference type="Proteomes" id="UP000306509">
    <property type="component" value="Unassembled WGS sequence"/>
</dbReference>
<evidence type="ECO:0000259" key="8">
    <source>
        <dbReference type="Pfam" id="PF01656"/>
    </source>
</evidence>
<evidence type="ECO:0000259" key="9">
    <source>
        <dbReference type="Pfam" id="PF07685"/>
    </source>
</evidence>
<comment type="miscellaneous">
    <text evidence="7">The a and c carboxylates of cobyrinate are activated for nucleophilic attack via formation of a phosphorylated intermediate by ATP. CbiA catalyzes first the amidation of the c-carboxylate, and then that of the a-carboxylate.</text>
</comment>
<name>A0A4U8QE97_9FIRM</name>
<dbReference type="InterPro" id="IPR002586">
    <property type="entry name" value="CobQ/CobB/MinD/ParA_Nub-bd_dom"/>
</dbReference>
<dbReference type="Gene3D" id="3.40.50.880">
    <property type="match status" value="1"/>
</dbReference>
<dbReference type="Gene3D" id="3.40.50.300">
    <property type="entry name" value="P-loop containing nucleotide triphosphate hydrolases"/>
    <property type="match status" value="1"/>
</dbReference>
<comment type="domain">
    <text evidence="7">Comprises of two domains. The C-terminal domain contains the binding site for glutamine and catalyzes the hydrolysis of this substrate to glutamate and ammonia. The N-terminal domain is anticipated to bind ATP and cobyrinate and catalyzes the ultimate synthesis of the diamide product. The ammonia produced via the glutaminase domain is probably translocated to the adjacent domain via a molecular tunnel, where it reacts with an activated intermediate.</text>
</comment>
<comment type="similarity">
    <text evidence="7">Belongs to the CobB/CbiA family.</text>
</comment>
<evidence type="ECO:0000256" key="2">
    <source>
        <dbReference type="ARBA" id="ARBA00022598"/>
    </source>
</evidence>
<dbReference type="HAMAP" id="MF_00027">
    <property type="entry name" value="CobB_CbiA"/>
    <property type="match status" value="1"/>
</dbReference>
<evidence type="ECO:0000256" key="7">
    <source>
        <dbReference type="HAMAP-Rule" id="MF_00027"/>
    </source>
</evidence>
<evidence type="ECO:0000256" key="6">
    <source>
        <dbReference type="ARBA" id="ARBA00022962"/>
    </source>
</evidence>
<evidence type="ECO:0000256" key="1">
    <source>
        <dbReference type="ARBA" id="ARBA00001946"/>
    </source>
</evidence>
<keyword evidence="7" id="KW-0169">Cobalamin biosynthesis</keyword>
<keyword evidence="11" id="KW-1185">Reference proteome</keyword>
<comment type="catalytic activity">
    <reaction evidence="7">
        <text>cob(II)yrinate + 2 L-glutamine + 2 ATP + 2 H2O = cob(II)yrinate a,c diamide + 2 L-glutamate + 2 ADP + 2 phosphate + 2 H(+)</text>
        <dbReference type="Rhea" id="RHEA:26289"/>
        <dbReference type="ChEBI" id="CHEBI:15377"/>
        <dbReference type="ChEBI" id="CHEBI:15378"/>
        <dbReference type="ChEBI" id="CHEBI:29985"/>
        <dbReference type="ChEBI" id="CHEBI:30616"/>
        <dbReference type="ChEBI" id="CHEBI:43474"/>
        <dbReference type="ChEBI" id="CHEBI:58359"/>
        <dbReference type="ChEBI" id="CHEBI:58537"/>
        <dbReference type="ChEBI" id="CHEBI:58894"/>
        <dbReference type="ChEBI" id="CHEBI:456216"/>
        <dbReference type="EC" id="6.3.5.11"/>
    </reaction>
</comment>
<evidence type="ECO:0000256" key="4">
    <source>
        <dbReference type="ARBA" id="ARBA00022840"/>
    </source>
</evidence>
<comment type="function">
    <text evidence="7">Catalyzes the ATP-dependent amidation of the two carboxylate groups at positions a and c of cobyrinate, using either L-glutamine or ammonia as the nitrogen source.</text>
</comment>
<dbReference type="GO" id="GO:0042242">
    <property type="term" value="F:cobyrinic acid a,c-diamide synthase activity"/>
    <property type="evidence" value="ECO:0007669"/>
    <property type="project" value="UniProtKB-UniRule"/>
</dbReference>
<evidence type="ECO:0000256" key="3">
    <source>
        <dbReference type="ARBA" id="ARBA00022741"/>
    </source>
</evidence>
<evidence type="ECO:0000256" key="5">
    <source>
        <dbReference type="ARBA" id="ARBA00022842"/>
    </source>
</evidence>
<keyword evidence="3 7" id="KW-0547">Nucleotide-binding</keyword>
<dbReference type="Pfam" id="PF07685">
    <property type="entry name" value="GATase_3"/>
    <property type="match status" value="1"/>
</dbReference>
<dbReference type="PANTHER" id="PTHR43873">
    <property type="entry name" value="COBYRINATE A,C-DIAMIDE SYNTHASE"/>
    <property type="match status" value="1"/>
</dbReference>
<sequence length="458" mass="50991">MHQPRILITAGASGSGKTLITCGILQALRERGMEVSSFKSGPDYIDPMFHSKVIKAKSANLDLFFTNPEVTRYLFTRTAKDTDISVMEGVMGFYDGLGGTSVTASTYELAVATDTPSVMVVNCRGMSISVLAQIKGFVEYKPDSHLKGVILNQMSPMLYPKIKAAIEEEIGIRVYGYVPKITDCLIESRHLGLVLPDEVKDLEAKLKNLASVLEKSLDIDGLIELAGTAPSISGNPPKMEKVEGNPVIAVALDEAFCFIYQDNLRILEEMGAKLVYFSPLTDSKIPDQADGLLLYGGYPELYANELYQNKIMRQDIKEKIESGLPCMAECGGYMYLHEEMEDMNGNTYEMAGVISGRAYRTEKLGRFGYIDLTPREDQLLGMDIGTIKAHEFHYFDSTNTGGSFYARKPVGKREWECICKTDHMIAGFPHLYYYSNPGVPYRFLKECVSYRALQEDPL</sequence>
<feature type="active site" description="Nucleophile" evidence="7">
    <location>
        <position position="330"/>
    </location>
</feature>
<dbReference type="Pfam" id="PF01656">
    <property type="entry name" value="CbiA"/>
    <property type="match status" value="1"/>
</dbReference>
<dbReference type="CDD" id="cd05388">
    <property type="entry name" value="CobB_N"/>
    <property type="match status" value="1"/>
</dbReference>
<keyword evidence="2 7" id="KW-0436">Ligase</keyword>
<accession>A0A4U8QE97</accession>
<dbReference type="InterPro" id="IPR027417">
    <property type="entry name" value="P-loop_NTPase"/>
</dbReference>
<dbReference type="RefSeq" id="WP_138001433.1">
    <property type="nucleotide sequence ID" value="NZ_CAUSDN010000153.1"/>
</dbReference>
<dbReference type="SUPFAM" id="SSF52540">
    <property type="entry name" value="P-loop containing nucleoside triphosphate hydrolases"/>
    <property type="match status" value="1"/>
</dbReference>
<gene>
    <name evidence="10" type="primary">cobB_1</name>
    <name evidence="7" type="synonym">cbiA</name>
    <name evidence="10" type="ORF">DSM106044_00012</name>
</gene>
<dbReference type="EMBL" id="QGQD01000001">
    <property type="protein sequence ID" value="TLD02989.1"/>
    <property type="molecule type" value="Genomic_DNA"/>
</dbReference>
<dbReference type="CDD" id="cd03130">
    <property type="entry name" value="GATase1_CobB"/>
    <property type="match status" value="1"/>
</dbReference>
<comment type="pathway">
    <text evidence="7">Cofactor biosynthesis; adenosylcobalamin biosynthesis; cob(II)yrinate a,c-diamide from sirohydrochlorin (anaerobic route): step 10/10.</text>
</comment>
<dbReference type="PROSITE" id="PS51274">
    <property type="entry name" value="GATASE_COBBQ"/>
    <property type="match status" value="1"/>
</dbReference>
<dbReference type="SUPFAM" id="SSF52317">
    <property type="entry name" value="Class I glutamine amidotransferase-like"/>
    <property type="match status" value="1"/>
</dbReference>
<dbReference type="NCBIfam" id="NF002204">
    <property type="entry name" value="PRK01077.1"/>
    <property type="match status" value="1"/>
</dbReference>
<dbReference type="NCBIfam" id="TIGR00379">
    <property type="entry name" value="cobB"/>
    <property type="match status" value="1"/>
</dbReference>
<dbReference type="GO" id="GO:0005524">
    <property type="term" value="F:ATP binding"/>
    <property type="evidence" value="ECO:0007669"/>
    <property type="project" value="UniProtKB-UniRule"/>
</dbReference>
<feature type="site" description="Increases nucleophilicity of active site Cys" evidence="7">
    <location>
        <position position="430"/>
    </location>
</feature>
<organism evidence="10 11">
    <name type="scientific">Robinsoniella peoriensis</name>
    <dbReference type="NCBI Taxonomy" id="180332"/>
    <lineage>
        <taxon>Bacteria</taxon>
        <taxon>Bacillati</taxon>
        <taxon>Bacillota</taxon>
        <taxon>Clostridia</taxon>
        <taxon>Lachnospirales</taxon>
        <taxon>Lachnospiraceae</taxon>
        <taxon>Robinsoniella</taxon>
    </lineage>
</organism>
<evidence type="ECO:0000313" key="11">
    <source>
        <dbReference type="Proteomes" id="UP000306509"/>
    </source>
</evidence>
<keyword evidence="6 7" id="KW-0315">Glutamine amidotransferase</keyword>
<keyword evidence="5 7" id="KW-0460">Magnesium</keyword>
<feature type="domain" description="CobQ/CobB/MinD/ParA nucleotide binding" evidence="8">
    <location>
        <begin position="6"/>
        <end position="183"/>
    </location>
</feature>
<feature type="domain" description="CobB/CobQ-like glutamine amidotransferase" evidence="9">
    <location>
        <begin position="248"/>
        <end position="399"/>
    </location>
</feature>
<dbReference type="UniPathway" id="UPA00148">
    <property type="reaction ID" value="UER00231"/>
</dbReference>
<proteinExistence type="inferred from homology"/>
<dbReference type="STRING" id="180332.GCA_000797495_02541"/>
<evidence type="ECO:0000313" key="10">
    <source>
        <dbReference type="EMBL" id="TLD02989.1"/>
    </source>
</evidence>
<dbReference type="InterPro" id="IPR004484">
    <property type="entry name" value="CbiA/CobB_synth"/>
</dbReference>
<comment type="cofactor">
    <cofactor evidence="1 7">
        <name>Mg(2+)</name>
        <dbReference type="ChEBI" id="CHEBI:18420"/>
    </cofactor>
</comment>